<dbReference type="Gene3D" id="1.10.390.10">
    <property type="entry name" value="Neutral Protease Domain 2"/>
    <property type="match status" value="1"/>
</dbReference>
<accession>A0A383BX48</accession>
<reference evidence="3" key="1">
    <citation type="submission" date="2018-05" db="EMBL/GenBank/DDBJ databases">
        <authorList>
            <person name="Lanie J.A."/>
            <person name="Ng W.-L."/>
            <person name="Kazmierczak K.M."/>
            <person name="Andrzejewski T.M."/>
            <person name="Davidsen T.M."/>
            <person name="Wayne K.J."/>
            <person name="Tettelin H."/>
            <person name="Glass J.I."/>
            <person name="Rusch D."/>
            <person name="Podicherti R."/>
            <person name="Tsui H.-C.T."/>
            <person name="Winkler M.E."/>
        </authorList>
    </citation>
    <scope>NUCLEOTIDE SEQUENCE</scope>
</reference>
<gene>
    <name evidence="3" type="ORF">METZ01_LOCUS476709</name>
</gene>
<feature type="non-terminal residue" evidence="3">
    <location>
        <position position="244"/>
    </location>
</feature>
<dbReference type="Gene3D" id="2.60.40.3650">
    <property type="match status" value="1"/>
</dbReference>
<proteinExistence type="predicted"/>
<evidence type="ECO:0008006" key="4">
    <source>
        <dbReference type="Google" id="ProtNLM"/>
    </source>
</evidence>
<dbReference type="Pfam" id="PF17899">
    <property type="entry name" value="Peptidase_M61_N"/>
    <property type="match status" value="1"/>
</dbReference>
<dbReference type="InterPro" id="IPR040756">
    <property type="entry name" value="Peptidase_M61_N"/>
</dbReference>
<dbReference type="InterPro" id="IPR027268">
    <property type="entry name" value="Peptidase_M4/M1_CTD_sf"/>
</dbReference>
<name>A0A383BX48_9ZZZZ</name>
<feature type="domain" description="Peptidase M61 N-terminal" evidence="2">
    <location>
        <begin position="4"/>
        <end position="114"/>
    </location>
</feature>
<evidence type="ECO:0000259" key="2">
    <source>
        <dbReference type="Pfam" id="PF17899"/>
    </source>
</evidence>
<dbReference type="InterPro" id="IPR007963">
    <property type="entry name" value="Peptidase_M61_catalytic"/>
</dbReference>
<feature type="domain" description="Peptidase M61 catalytic" evidence="1">
    <location>
        <begin position="206"/>
        <end position="244"/>
    </location>
</feature>
<evidence type="ECO:0000259" key="1">
    <source>
        <dbReference type="Pfam" id="PF05299"/>
    </source>
</evidence>
<organism evidence="3">
    <name type="scientific">marine metagenome</name>
    <dbReference type="NCBI Taxonomy" id="408172"/>
    <lineage>
        <taxon>unclassified sequences</taxon>
        <taxon>metagenomes</taxon>
        <taxon>ecological metagenomes</taxon>
    </lineage>
</organism>
<feature type="non-terminal residue" evidence="3">
    <location>
        <position position="1"/>
    </location>
</feature>
<protein>
    <recommendedName>
        <fullName evidence="4">Peptidase M61 catalytic domain-containing protein</fullName>
    </recommendedName>
</protein>
<dbReference type="AlphaFoldDB" id="A0A383BX48"/>
<sequence length="244" mass="28738">QKWAAFDENNNPLPFKKITKGLWEVTTEGIIEVIITYSFYANQLDAGACYLNKDQLYLNPVHCCFYIVNRMDEEYRLHFDLPKNYKIATSMQKEGHTLNAKGYDLLAESPIICSDSLQHSNYEIEGITFHMWFQGSCKLDWNKLKSDFSAFTKSQINHFGKFPVDEYHFLFQITPYKSYHGVEHTKNTVILLGPAEKIMDKRYEELLGVSSHELYHTWNIKAIRPEEMFPYDYTKENYFRTGFV</sequence>
<evidence type="ECO:0000313" key="3">
    <source>
        <dbReference type="EMBL" id="SVE23855.1"/>
    </source>
</evidence>
<dbReference type="EMBL" id="UINC01203549">
    <property type="protein sequence ID" value="SVE23855.1"/>
    <property type="molecule type" value="Genomic_DNA"/>
</dbReference>
<dbReference type="Pfam" id="PF05299">
    <property type="entry name" value="Peptidase_M61"/>
    <property type="match status" value="1"/>
</dbReference>